<dbReference type="Proteomes" id="UP000075243">
    <property type="component" value="Unassembled WGS sequence"/>
</dbReference>
<protein>
    <recommendedName>
        <fullName evidence="2">CCHC-type domain-containing protein</fullName>
    </recommendedName>
</protein>
<dbReference type="PROSITE" id="PS50158">
    <property type="entry name" value="ZF_CCHC"/>
    <property type="match status" value="1"/>
</dbReference>
<dbReference type="InterPro" id="IPR001878">
    <property type="entry name" value="Znf_CCHC"/>
</dbReference>
<dbReference type="Gene3D" id="4.10.60.10">
    <property type="entry name" value="Zinc finger, CCHC-type"/>
    <property type="match status" value="1"/>
</dbReference>
<reference evidence="3" key="1">
    <citation type="journal article" date="2012" name="Nat. Biotechnol.">
        <title>Draft genome sequence of pigeonpea (Cajanus cajan), an orphan legume crop of resource-poor farmers.</title>
        <authorList>
            <person name="Varshney R.K."/>
            <person name="Chen W."/>
            <person name="Li Y."/>
            <person name="Bharti A.K."/>
            <person name="Saxena R.K."/>
            <person name="Schlueter J.A."/>
            <person name="Donoghue M.T."/>
            <person name="Azam S."/>
            <person name="Fan G."/>
            <person name="Whaley A.M."/>
            <person name="Farmer A.D."/>
            <person name="Sheridan J."/>
            <person name="Iwata A."/>
            <person name="Tuteja R."/>
            <person name="Penmetsa R.V."/>
            <person name="Wu W."/>
            <person name="Upadhyaya H.D."/>
            <person name="Yang S.P."/>
            <person name="Shah T."/>
            <person name="Saxena K.B."/>
            <person name="Michael T."/>
            <person name="McCombie W.R."/>
            <person name="Yang B."/>
            <person name="Zhang G."/>
            <person name="Yang H."/>
            <person name="Wang J."/>
            <person name="Spillane C."/>
            <person name="Cook D.R."/>
            <person name="May G.D."/>
            <person name="Xu X."/>
            <person name="Jackson S.A."/>
        </authorList>
    </citation>
    <scope>NUCLEOTIDE SEQUENCE [LARGE SCALE GENOMIC DNA]</scope>
</reference>
<keyword evidence="1" id="KW-0862">Zinc</keyword>
<evidence type="ECO:0000259" key="2">
    <source>
        <dbReference type="PROSITE" id="PS50158"/>
    </source>
</evidence>
<dbReference type="EMBL" id="AGCT01027210">
    <property type="protein sequence ID" value="KYP77604.1"/>
    <property type="molecule type" value="Genomic_DNA"/>
</dbReference>
<dbReference type="Pfam" id="PF00098">
    <property type="entry name" value="zf-CCHC"/>
    <property type="match status" value="1"/>
</dbReference>
<dbReference type="AlphaFoldDB" id="A0A151UE69"/>
<accession>A0A151UE69</accession>
<comment type="caution">
    <text evidence="3">The sequence shown here is derived from an EMBL/GenBank/DDBJ whole genome shotgun (WGS) entry which is preliminary data.</text>
</comment>
<organism evidence="3 4">
    <name type="scientific">Cajanus cajan</name>
    <name type="common">Pigeon pea</name>
    <name type="synonym">Cajanus indicus</name>
    <dbReference type="NCBI Taxonomy" id="3821"/>
    <lineage>
        <taxon>Eukaryota</taxon>
        <taxon>Viridiplantae</taxon>
        <taxon>Streptophyta</taxon>
        <taxon>Embryophyta</taxon>
        <taxon>Tracheophyta</taxon>
        <taxon>Spermatophyta</taxon>
        <taxon>Magnoliopsida</taxon>
        <taxon>eudicotyledons</taxon>
        <taxon>Gunneridae</taxon>
        <taxon>Pentapetalae</taxon>
        <taxon>rosids</taxon>
        <taxon>fabids</taxon>
        <taxon>Fabales</taxon>
        <taxon>Fabaceae</taxon>
        <taxon>Papilionoideae</taxon>
        <taxon>50 kb inversion clade</taxon>
        <taxon>NPAAA clade</taxon>
        <taxon>indigoferoid/millettioid clade</taxon>
        <taxon>Phaseoleae</taxon>
        <taxon>Cajanus</taxon>
    </lineage>
</organism>
<dbReference type="SUPFAM" id="SSF57756">
    <property type="entry name" value="Retrovirus zinc finger-like domains"/>
    <property type="match status" value="1"/>
</dbReference>
<dbReference type="Gramene" id="C.cajan_47463.t">
    <property type="protein sequence ID" value="C.cajan_47463.t.cds1"/>
    <property type="gene ID" value="C.cajan_47463"/>
</dbReference>
<evidence type="ECO:0000256" key="1">
    <source>
        <dbReference type="PROSITE-ProRule" id="PRU00047"/>
    </source>
</evidence>
<evidence type="ECO:0000313" key="4">
    <source>
        <dbReference type="Proteomes" id="UP000075243"/>
    </source>
</evidence>
<sequence length="196" mass="22196">MNSRKKGKGVSLKALKSVKGKEVCEESSSDDSETENFKLLVKKFRKFLRRKRNSPYKFNRKTNKKEEASTSSFNCFRCGKLGHIKAECPNLLKKQQEEKKIKKNGKGKRAYIAWEDSDSSTKSDESKVEENNLCLMAGVDQDTIVSDSDLESNPDYDQLQEAFIQIHKEAVKLDAFHGIFGSCSDAKCLAYIHGIL</sequence>
<gene>
    <name evidence="3" type="ORF">KK1_049038</name>
</gene>
<evidence type="ECO:0000313" key="3">
    <source>
        <dbReference type="EMBL" id="KYP77604.1"/>
    </source>
</evidence>
<dbReference type="SMART" id="SM00343">
    <property type="entry name" value="ZnF_C2HC"/>
    <property type="match status" value="1"/>
</dbReference>
<keyword evidence="1" id="KW-0863">Zinc-finger</keyword>
<dbReference type="GO" id="GO:0003676">
    <property type="term" value="F:nucleic acid binding"/>
    <property type="evidence" value="ECO:0007669"/>
    <property type="project" value="InterPro"/>
</dbReference>
<keyword evidence="4" id="KW-1185">Reference proteome</keyword>
<keyword evidence="1" id="KW-0479">Metal-binding</keyword>
<feature type="domain" description="CCHC-type" evidence="2">
    <location>
        <begin position="75"/>
        <end position="90"/>
    </location>
</feature>
<dbReference type="InterPro" id="IPR036875">
    <property type="entry name" value="Znf_CCHC_sf"/>
</dbReference>
<proteinExistence type="predicted"/>
<name>A0A151UE69_CAJCA</name>
<dbReference type="GO" id="GO:0008270">
    <property type="term" value="F:zinc ion binding"/>
    <property type="evidence" value="ECO:0007669"/>
    <property type="project" value="UniProtKB-KW"/>
</dbReference>